<dbReference type="EMBL" id="SJSM01000005">
    <property type="protein sequence ID" value="TCC96546.1"/>
    <property type="molecule type" value="Genomic_DNA"/>
</dbReference>
<organism evidence="1 2">
    <name type="scientific">Pedobacter hiemivivus</name>
    <dbReference type="NCBI Taxonomy" id="2530454"/>
    <lineage>
        <taxon>Bacteria</taxon>
        <taxon>Pseudomonadati</taxon>
        <taxon>Bacteroidota</taxon>
        <taxon>Sphingobacteriia</taxon>
        <taxon>Sphingobacteriales</taxon>
        <taxon>Sphingobacteriaceae</taxon>
        <taxon>Pedobacter</taxon>
    </lineage>
</organism>
<evidence type="ECO:0000313" key="2">
    <source>
        <dbReference type="Proteomes" id="UP000291117"/>
    </source>
</evidence>
<protein>
    <submittedName>
        <fullName evidence="1">Uncharacterized protein</fullName>
    </submittedName>
</protein>
<accession>A0A4V2MK29</accession>
<name>A0A4V2MK29_9SPHI</name>
<sequence length="77" mass="8542">MRIEQVDVKSDKLFTAADINGFSVKNAIIETKDSKISLLGVRKLTFENVQFLVPGDSLNVVAASDEDVKFIKCKPKK</sequence>
<gene>
    <name evidence="1" type="ORF">EZ444_11240</name>
</gene>
<proteinExistence type="predicted"/>
<reference evidence="1 2" key="1">
    <citation type="submission" date="2019-02" db="EMBL/GenBank/DDBJ databases">
        <title>Pedobacter sp. RP-3-8 sp. nov., isolated from Arctic soil.</title>
        <authorList>
            <person name="Dahal R.H."/>
        </authorList>
    </citation>
    <scope>NUCLEOTIDE SEQUENCE [LARGE SCALE GENOMIC DNA]</scope>
    <source>
        <strain evidence="1 2">RP-3-8</strain>
    </source>
</reference>
<dbReference type="RefSeq" id="WP_131608842.1">
    <property type="nucleotide sequence ID" value="NZ_SJSM01000005.1"/>
</dbReference>
<dbReference type="Proteomes" id="UP000291117">
    <property type="component" value="Unassembled WGS sequence"/>
</dbReference>
<keyword evidence="2" id="KW-1185">Reference proteome</keyword>
<evidence type="ECO:0000313" key="1">
    <source>
        <dbReference type="EMBL" id="TCC96546.1"/>
    </source>
</evidence>
<dbReference type="AlphaFoldDB" id="A0A4V2MK29"/>
<comment type="caution">
    <text evidence="1">The sequence shown here is derived from an EMBL/GenBank/DDBJ whole genome shotgun (WGS) entry which is preliminary data.</text>
</comment>